<dbReference type="PaxDb" id="3880-AES65855"/>
<proteinExistence type="predicted"/>
<evidence type="ECO:0000313" key="3">
    <source>
        <dbReference type="Proteomes" id="UP000002051"/>
    </source>
</evidence>
<dbReference type="EMBL" id="CM001218">
    <property type="protein sequence ID" value="AES65855.1"/>
    <property type="molecule type" value="Genomic_DNA"/>
</dbReference>
<evidence type="ECO:0000313" key="2">
    <source>
        <dbReference type="EnsemblPlants" id="AES65855"/>
    </source>
</evidence>
<dbReference type="AlphaFoldDB" id="G7IQH1"/>
<dbReference type="EnsemblPlants" id="AES65855">
    <property type="protein sequence ID" value="AES65855"/>
    <property type="gene ID" value="MTR_2g049970"/>
</dbReference>
<dbReference type="HOGENOM" id="CLU_125180_2_1_1"/>
<protein>
    <submittedName>
        <fullName evidence="1 2">Uncharacterized protein</fullName>
    </submittedName>
</protein>
<keyword evidence="3" id="KW-1185">Reference proteome</keyword>
<gene>
    <name evidence="1" type="ordered locus">MTR_2g049970</name>
</gene>
<reference evidence="1 3" key="2">
    <citation type="journal article" date="2014" name="BMC Genomics">
        <title>An improved genome release (version Mt4.0) for the model legume Medicago truncatula.</title>
        <authorList>
            <person name="Tang H."/>
            <person name="Krishnakumar V."/>
            <person name="Bidwell S."/>
            <person name="Rosen B."/>
            <person name="Chan A."/>
            <person name="Zhou S."/>
            <person name="Gentzbittel L."/>
            <person name="Childs K.L."/>
            <person name="Yandell M."/>
            <person name="Gundlach H."/>
            <person name="Mayer K.F."/>
            <person name="Schwartz D.C."/>
            <person name="Town C.D."/>
        </authorList>
    </citation>
    <scope>GENOME REANNOTATION</scope>
    <source>
        <strain evidence="2 3">cv. Jemalong A17</strain>
    </source>
</reference>
<accession>G7IQH1</accession>
<sequence length="69" mass="8370">MNTKLDAMYYNMGKPNLFRINVDVTLSDLKDQSDWINGRLTHEDTRRMNNVEYRRLLTHIKRKHFLLFA</sequence>
<reference evidence="2" key="3">
    <citation type="submission" date="2015-04" db="UniProtKB">
        <authorList>
            <consortium name="EnsemblPlants"/>
        </authorList>
    </citation>
    <scope>IDENTIFICATION</scope>
    <source>
        <strain evidence="2">cv. Jemalong A17</strain>
    </source>
</reference>
<reference evidence="1 3" key="1">
    <citation type="journal article" date="2011" name="Nature">
        <title>The Medicago genome provides insight into the evolution of rhizobial symbioses.</title>
        <authorList>
            <person name="Young N.D."/>
            <person name="Debelle F."/>
            <person name="Oldroyd G.E."/>
            <person name="Geurts R."/>
            <person name="Cannon S.B."/>
            <person name="Udvardi M.K."/>
            <person name="Benedito V.A."/>
            <person name="Mayer K.F."/>
            <person name="Gouzy J."/>
            <person name="Schoof H."/>
            <person name="Van de Peer Y."/>
            <person name="Proost S."/>
            <person name="Cook D.R."/>
            <person name="Meyers B.C."/>
            <person name="Spannagl M."/>
            <person name="Cheung F."/>
            <person name="De Mita S."/>
            <person name="Krishnakumar V."/>
            <person name="Gundlach H."/>
            <person name="Zhou S."/>
            <person name="Mudge J."/>
            <person name="Bharti A.K."/>
            <person name="Murray J.D."/>
            <person name="Naoumkina M.A."/>
            <person name="Rosen B."/>
            <person name="Silverstein K.A."/>
            <person name="Tang H."/>
            <person name="Rombauts S."/>
            <person name="Zhao P.X."/>
            <person name="Zhou P."/>
            <person name="Barbe V."/>
            <person name="Bardou P."/>
            <person name="Bechner M."/>
            <person name="Bellec A."/>
            <person name="Berger A."/>
            <person name="Berges H."/>
            <person name="Bidwell S."/>
            <person name="Bisseling T."/>
            <person name="Choisne N."/>
            <person name="Couloux A."/>
            <person name="Denny R."/>
            <person name="Deshpande S."/>
            <person name="Dai X."/>
            <person name="Doyle J.J."/>
            <person name="Dudez A.M."/>
            <person name="Farmer A.D."/>
            <person name="Fouteau S."/>
            <person name="Franken C."/>
            <person name="Gibelin C."/>
            <person name="Gish J."/>
            <person name="Goldstein S."/>
            <person name="Gonzalez A.J."/>
            <person name="Green P.J."/>
            <person name="Hallab A."/>
            <person name="Hartog M."/>
            <person name="Hua A."/>
            <person name="Humphray S.J."/>
            <person name="Jeong D.H."/>
            <person name="Jing Y."/>
            <person name="Jocker A."/>
            <person name="Kenton S.M."/>
            <person name="Kim D.J."/>
            <person name="Klee K."/>
            <person name="Lai H."/>
            <person name="Lang C."/>
            <person name="Lin S."/>
            <person name="Macmil S.L."/>
            <person name="Magdelenat G."/>
            <person name="Matthews L."/>
            <person name="McCorrison J."/>
            <person name="Monaghan E.L."/>
            <person name="Mun J.H."/>
            <person name="Najar F.Z."/>
            <person name="Nicholson C."/>
            <person name="Noirot C."/>
            <person name="O'Bleness M."/>
            <person name="Paule C.R."/>
            <person name="Poulain J."/>
            <person name="Prion F."/>
            <person name="Qin B."/>
            <person name="Qu C."/>
            <person name="Retzel E.F."/>
            <person name="Riddle C."/>
            <person name="Sallet E."/>
            <person name="Samain S."/>
            <person name="Samson N."/>
            <person name="Sanders I."/>
            <person name="Saurat O."/>
            <person name="Scarpelli C."/>
            <person name="Schiex T."/>
            <person name="Segurens B."/>
            <person name="Severin A.J."/>
            <person name="Sherrier D.J."/>
            <person name="Shi R."/>
            <person name="Sims S."/>
            <person name="Singer S.R."/>
            <person name="Sinharoy S."/>
            <person name="Sterck L."/>
            <person name="Viollet A."/>
            <person name="Wang B.B."/>
            <person name="Wang K."/>
            <person name="Wang M."/>
            <person name="Wang X."/>
            <person name="Warfsmann J."/>
            <person name="Weissenbach J."/>
            <person name="White D.D."/>
            <person name="White J.D."/>
            <person name="Wiley G.B."/>
            <person name="Wincker P."/>
            <person name="Xing Y."/>
            <person name="Yang L."/>
            <person name="Yao Z."/>
            <person name="Ying F."/>
            <person name="Zhai J."/>
            <person name="Zhou L."/>
            <person name="Zuber A."/>
            <person name="Denarie J."/>
            <person name="Dixon R.A."/>
            <person name="May G.D."/>
            <person name="Schwartz D.C."/>
            <person name="Rogers J."/>
            <person name="Quetier F."/>
            <person name="Town C.D."/>
            <person name="Roe B.A."/>
        </authorList>
    </citation>
    <scope>NUCLEOTIDE SEQUENCE [LARGE SCALE GENOMIC DNA]</scope>
    <source>
        <strain evidence="1">A17</strain>
        <strain evidence="2 3">cv. Jemalong A17</strain>
    </source>
</reference>
<evidence type="ECO:0000313" key="1">
    <source>
        <dbReference type="EMBL" id="AES65855.1"/>
    </source>
</evidence>
<name>G7IQH1_MEDTR</name>
<dbReference type="Proteomes" id="UP000002051">
    <property type="component" value="Chromosome 2"/>
</dbReference>
<organism evidence="1 3">
    <name type="scientific">Medicago truncatula</name>
    <name type="common">Barrel medic</name>
    <name type="synonym">Medicago tribuloides</name>
    <dbReference type="NCBI Taxonomy" id="3880"/>
    <lineage>
        <taxon>Eukaryota</taxon>
        <taxon>Viridiplantae</taxon>
        <taxon>Streptophyta</taxon>
        <taxon>Embryophyta</taxon>
        <taxon>Tracheophyta</taxon>
        <taxon>Spermatophyta</taxon>
        <taxon>Magnoliopsida</taxon>
        <taxon>eudicotyledons</taxon>
        <taxon>Gunneridae</taxon>
        <taxon>Pentapetalae</taxon>
        <taxon>rosids</taxon>
        <taxon>fabids</taxon>
        <taxon>Fabales</taxon>
        <taxon>Fabaceae</taxon>
        <taxon>Papilionoideae</taxon>
        <taxon>50 kb inversion clade</taxon>
        <taxon>NPAAA clade</taxon>
        <taxon>Hologalegina</taxon>
        <taxon>IRL clade</taxon>
        <taxon>Trifolieae</taxon>
        <taxon>Medicago</taxon>
    </lineage>
</organism>